<evidence type="ECO:0000313" key="2">
    <source>
        <dbReference type="EMBL" id="RNB43371.1"/>
    </source>
</evidence>
<evidence type="ECO:0000313" key="3">
    <source>
        <dbReference type="Proteomes" id="UP000275048"/>
    </source>
</evidence>
<keyword evidence="1" id="KW-0812">Transmembrane</keyword>
<keyword evidence="3" id="KW-1185">Reference proteome</keyword>
<reference evidence="2 3" key="1">
    <citation type="submission" date="2018-10" db="EMBL/GenBank/DDBJ databases">
        <title>Isolation, diversity and antibacterial activity of antinobacteria from the wheat rhizosphere soil.</title>
        <authorList>
            <person name="Sun T."/>
        </authorList>
    </citation>
    <scope>NUCLEOTIDE SEQUENCE [LARGE SCALE GENOMIC DNA]</scope>
    <source>
        <strain evidence="2 3">SJ-23</strain>
    </source>
</reference>
<dbReference type="Proteomes" id="UP000275048">
    <property type="component" value="Unassembled WGS sequence"/>
</dbReference>
<dbReference type="OrthoDB" id="5073996at2"/>
<keyword evidence="1" id="KW-0472">Membrane</keyword>
<evidence type="ECO:0000256" key="1">
    <source>
        <dbReference type="SAM" id="Phobius"/>
    </source>
</evidence>
<dbReference type="RefSeq" id="WP_122938611.1">
    <property type="nucleotide sequence ID" value="NZ_JBHSNT010000045.1"/>
</dbReference>
<protein>
    <submittedName>
        <fullName evidence="2">Uncharacterized protein</fullName>
    </submittedName>
</protein>
<sequence>MDVVIEAAEAAVKAPNLWGALGCALTYAAALFATVDAFADLLLTPGDTPDGRLSPALRLKAGSKLSAAGIAVVSAAIVLALDSNWFAFTTLGVAFVLLTGLGAFVLVRQRALVARLASERPGWPDGGASDARPLA</sequence>
<keyword evidence="1" id="KW-1133">Transmembrane helix</keyword>
<name>A0A3M7ZXD6_9MICO</name>
<dbReference type="EMBL" id="RHHB01000075">
    <property type="protein sequence ID" value="RNB43371.1"/>
    <property type="molecule type" value="Genomic_DNA"/>
</dbReference>
<organism evidence="2 3">
    <name type="scientific">Agromyces tardus</name>
    <dbReference type="NCBI Taxonomy" id="2583849"/>
    <lineage>
        <taxon>Bacteria</taxon>
        <taxon>Bacillati</taxon>
        <taxon>Actinomycetota</taxon>
        <taxon>Actinomycetes</taxon>
        <taxon>Micrococcales</taxon>
        <taxon>Microbacteriaceae</taxon>
        <taxon>Agromyces</taxon>
    </lineage>
</organism>
<gene>
    <name evidence="2" type="ORF">EDM22_18800</name>
</gene>
<comment type="caution">
    <text evidence="2">The sequence shown here is derived from an EMBL/GenBank/DDBJ whole genome shotgun (WGS) entry which is preliminary data.</text>
</comment>
<dbReference type="AlphaFoldDB" id="A0A3M7ZXD6"/>
<feature type="transmembrane region" description="Helical" evidence="1">
    <location>
        <begin position="87"/>
        <end position="107"/>
    </location>
</feature>
<feature type="transmembrane region" description="Helical" evidence="1">
    <location>
        <begin position="17"/>
        <end position="43"/>
    </location>
</feature>
<proteinExistence type="predicted"/>
<accession>A0A3M7ZXD6</accession>